<name>A0ABM1Y1B0_AEDAL</name>
<accession>A0ABM1Y1B0</accession>
<feature type="region of interest" description="Disordered" evidence="1">
    <location>
        <begin position="617"/>
        <end position="656"/>
    </location>
</feature>
<feature type="domain" description="DDE-1" evidence="2">
    <location>
        <begin position="88"/>
        <end position="257"/>
    </location>
</feature>
<dbReference type="RefSeq" id="XP_062703757.1">
    <property type="nucleotide sequence ID" value="XM_062847773.1"/>
</dbReference>
<dbReference type="Pfam" id="PF03184">
    <property type="entry name" value="DDE_1"/>
    <property type="match status" value="1"/>
</dbReference>
<sequence length="656" mass="74533">MRRHPDLSLRTPEAVTAASSKVTEKDIRNWFQNVFSYLVDNNLTDVLLDPARVLNGDETGFSLNPVPKQVIAAKGKKDISFVESTNSKQNITVMFSFAANGNVLPPDVIINQKRPSREVLRAFPGSWGIGCSENGWMDTTNFALYVRKILYPALKSAGTTFPVLYFVDGHSSHTALEAADACEALGIIMIALFPNATRILQPADVAIFKPLKNSWGKIVDAWRADHPSEKLTLVTFGPLLEEAMSSAFKENTIKNGFRVCGLHPFDANAVDYTKCLGKSATDEDVEDTTATMDLHTAPTNDEMTSETERCIAVPESAMEMAIEMIGPSKINLYRLGDSGSLSPEDRALCFIYENILRLREPYVECTVDINQENTHNESILQPENVFEDIDEFDDPIQFNDPYVECTVDIHQENTHNESSPQSENAFEGIQEFGDPIQFNDMENDVFDDQTGVDSTAQKHQNLKGNLLNKLLPIYLTDINNKRSKSHCLKVPVRVFHFDLMCTMFLHVIVTMYCFCIFSPDVTTPLRDLTNLSAAPTVEDFFVSPPTPKRNPKHRHYAYRTNAILTASERLAELEVLETKKQEVKELKKKRLEIREMRKKEKEKLTEERKAKQIEKKQLRELSIQQRTEKALKRKQERDKKQEEKMSKKQKKQKLLI</sequence>
<dbReference type="InterPro" id="IPR050863">
    <property type="entry name" value="CenT-Element_Derived"/>
</dbReference>
<dbReference type="PANTHER" id="PTHR19303">
    <property type="entry name" value="TRANSPOSON"/>
    <property type="match status" value="1"/>
</dbReference>
<dbReference type="InterPro" id="IPR036397">
    <property type="entry name" value="RNaseH_sf"/>
</dbReference>
<feature type="compositionally biased region" description="Basic residues" evidence="1">
    <location>
        <begin position="647"/>
        <end position="656"/>
    </location>
</feature>
<dbReference type="Proteomes" id="UP000069940">
    <property type="component" value="Unassembled WGS sequence"/>
</dbReference>
<organism evidence="3 4">
    <name type="scientific">Aedes albopictus</name>
    <name type="common">Asian tiger mosquito</name>
    <name type="synonym">Stegomyia albopicta</name>
    <dbReference type="NCBI Taxonomy" id="7160"/>
    <lineage>
        <taxon>Eukaryota</taxon>
        <taxon>Metazoa</taxon>
        <taxon>Ecdysozoa</taxon>
        <taxon>Arthropoda</taxon>
        <taxon>Hexapoda</taxon>
        <taxon>Insecta</taxon>
        <taxon>Pterygota</taxon>
        <taxon>Neoptera</taxon>
        <taxon>Endopterygota</taxon>
        <taxon>Diptera</taxon>
        <taxon>Nematocera</taxon>
        <taxon>Culicoidea</taxon>
        <taxon>Culicidae</taxon>
        <taxon>Culicinae</taxon>
        <taxon>Aedini</taxon>
        <taxon>Aedes</taxon>
        <taxon>Stegomyia</taxon>
    </lineage>
</organism>
<dbReference type="EnsemblMetazoa" id="AALFPA23_004763.R5907">
    <property type="protein sequence ID" value="AALFPA23_004763.P5907"/>
    <property type="gene ID" value="AALFPA23_004763"/>
</dbReference>
<reference evidence="3" key="2">
    <citation type="submission" date="2025-05" db="UniProtKB">
        <authorList>
            <consortium name="EnsemblMetazoa"/>
        </authorList>
    </citation>
    <scope>IDENTIFICATION</scope>
    <source>
        <strain evidence="3">Foshan</strain>
    </source>
</reference>
<evidence type="ECO:0000313" key="3">
    <source>
        <dbReference type="EnsemblMetazoa" id="AALFPA23_004763.P5907"/>
    </source>
</evidence>
<dbReference type="GeneID" id="134286194"/>
<feature type="region of interest" description="Disordered" evidence="1">
    <location>
        <begin position="286"/>
        <end position="305"/>
    </location>
</feature>
<keyword evidence="4" id="KW-1185">Reference proteome</keyword>
<evidence type="ECO:0000313" key="4">
    <source>
        <dbReference type="Proteomes" id="UP000069940"/>
    </source>
</evidence>
<proteinExistence type="predicted"/>
<dbReference type="Gene3D" id="3.30.420.10">
    <property type="entry name" value="Ribonuclease H-like superfamily/Ribonuclease H"/>
    <property type="match status" value="1"/>
</dbReference>
<reference evidence="4" key="1">
    <citation type="journal article" date="2015" name="Proc. Natl. Acad. Sci. U.S.A.">
        <title>Genome sequence of the Asian Tiger mosquito, Aedes albopictus, reveals insights into its biology, genetics, and evolution.</title>
        <authorList>
            <person name="Chen X.G."/>
            <person name="Jiang X."/>
            <person name="Gu J."/>
            <person name="Xu M."/>
            <person name="Wu Y."/>
            <person name="Deng Y."/>
            <person name="Zhang C."/>
            <person name="Bonizzoni M."/>
            <person name="Dermauw W."/>
            <person name="Vontas J."/>
            <person name="Armbruster P."/>
            <person name="Huang X."/>
            <person name="Yang Y."/>
            <person name="Zhang H."/>
            <person name="He W."/>
            <person name="Peng H."/>
            <person name="Liu Y."/>
            <person name="Wu K."/>
            <person name="Chen J."/>
            <person name="Lirakis M."/>
            <person name="Topalis P."/>
            <person name="Van Leeuwen T."/>
            <person name="Hall A.B."/>
            <person name="Jiang X."/>
            <person name="Thorpe C."/>
            <person name="Mueller R.L."/>
            <person name="Sun C."/>
            <person name="Waterhouse R.M."/>
            <person name="Yan G."/>
            <person name="Tu Z.J."/>
            <person name="Fang X."/>
            <person name="James A.A."/>
        </authorList>
    </citation>
    <scope>NUCLEOTIDE SEQUENCE [LARGE SCALE GENOMIC DNA]</scope>
    <source>
        <strain evidence="4">Foshan</strain>
    </source>
</reference>
<dbReference type="InterPro" id="IPR004875">
    <property type="entry name" value="DDE_SF_endonuclease_dom"/>
</dbReference>
<evidence type="ECO:0000256" key="1">
    <source>
        <dbReference type="SAM" id="MobiDB-lite"/>
    </source>
</evidence>
<dbReference type="PANTHER" id="PTHR19303:SF71">
    <property type="entry name" value="ZINC FINGER PHD-TYPE DOMAIN-CONTAINING PROTEIN"/>
    <property type="match status" value="1"/>
</dbReference>
<evidence type="ECO:0000259" key="2">
    <source>
        <dbReference type="Pfam" id="PF03184"/>
    </source>
</evidence>
<protein>
    <recommendedName>
        <fullName evidence="2">DDE-1 domain-containing protein</fullName>
    </recommendedName>
</protein>
<feature type="compositionally biased region" description="Basic and acidic residues" evidence="1">
    <location>
        <begin position="626"/>
        <end position="646"/>
    </location>
</feature>